<accession>A0A8H7YLM0</accession>
<keyword evidence="1" id="KW-1133">Transmembrane helix</keyword>
<gene>
    <name evidence="2" type="ORF">I7I52_04806</name>
</gene>
<dbReference type="Proteomes" id="UP000670092">
    <property type="component" value="Unassembled WGS sequence"/>
</dbReference>
<dbReference type="AlphaFoldDB" id="A0A8H7YLM0"/>
<reference evidence="2 3" key="1">
    <citation type="submission" date="2021-01" db="EMBL/GenBank/DDBJ databases">
        <title>Chromosome-level genome assembly of a human fungal pathogen reveals clustering of transcriptionally co-regulated genes.</title>
        <authorList>
            <person name="Voorhies M."/>
            <person name="Cohen S."/>
            <person name="Shea T.P."/>
            <person name="Petrus S."/>
            <person name="Munoz J.F."/>
            <person name="Poplawski S."/>
            <person name="Goldman W.E."/>
            <person name="Michael T."/>
            <person name="Cuomo C.A."/>
            <person name="Sil A."/>
            <person name="Beyhan S."/>
        </authorList>
    </citation>
    <scope>NUCLEOTIDE SEQUENCE [LARGE SCALE GENOMIC DNA]</scope>
    <source>
        <strain evidence="2 3">G184AR</strain>
    </source>
</reference>
<name>A0A8H7YLM0_AJECA</name>
<protein>
    <submittedName>
        <fullName evidence="2">Uncharacterized protein</fullName>
    </submittedName>
</protein>
<evidence type="ECO:0000313" key="2">
    <source>
        <dbReference type="EMBL" id="KAG5293481.1"/>
    </source>
</evidence>
<dbReference type="EMBL" id="JAEVHI010000004">
    <property type="protein sequence ID" value="KAG5293481.1"/>
    <property type="molecule type" value="Genomic_DNA"/>
</dbReference>
<sequence length="67" mass="7409">MHGRNTNILGYCFPRKCALTLVIGLLHSYLAAGNMGPLVQIGIKKQRRGRKAKSVGSSQLNDRLSLW</sequence>
<evidence type="ECO:0000256" key="1">
    <source>
        <dbReference type="SAM" id="Phobius"/>
    </source>
</evidence>
<dbReference type="VEuPathDB" id="FungiDB:I7I52_04806"/>
<keyword evidence="1" id="KW-0812">Transmembrane</keyword>
<evidence type="ECO:0000313" key="3">
    <source>
        <dbReference type="Proteomes" id="UP000670092"/>
    </source>
</evidence>
<proteinExistence type="predicted"/>
<comment type="caution">
    <text evidence="2">The sequence shown here is derived from an EMBL/GenBank/DDBJ whole genome shotgun (WGS) entry which is preliminary data.</text>
</comment>
<keyword evidence="1" id="KW-0472">Membrane</keyword>
<feature type="transmembrane region" description="Helical" evidence="1">
    <location>
        <begin position="20"/>
        <end position="43"/>
    </location>
</feature>
<organism evidence="2 3">
    <name type="scientific">Ajellomyces capsulatus</name>
    <name type="common">Darling's disease fungus</name>
    <name type="synonym">Histoplasma capsulatum</name>
    <dbReference type="NCBI Taxonomy" id="5037"/>
    <lineage>
        <taxon>Eukaryota</taxon>
        <taxon>Fungi</taxon>
        <taxon>Dikarya</taxon>
        <taxon>Ascomycota</taxon>
        <taxon>Pezizomycotina</taxon>
        <taxon>Eurotiomycetes</taxon>
        <taxon>Eurotiomycetidae</taxon>
        <taxon>Onygenales</taxon>
        <taxon>Ajellomycetaceae</taxon>
        <taxon>Histoplasma</taxon>
    </lineage>
</organism>